<sequence length="103" mass="11812">MTQPELPDMGDPLPRDGLPDWKVRFYQRAMAVLGLGAPWVFLWVAVRRNPGLWWIPVLTLLGTYAGLFVIVRNWRDQFRRACVALAGVVACWLVCGELFRQLN</sequence>
<dbReference type="OrthoDB" id="4286315at2"/>
<accession>A0A4U0MY67</accession>
<name>A0A4U0MY67_9ACTN</name>
<protein>
    <submittedName>
        <fullName evidence="2">Uncharacterized protein</fullName>
    </submittedName>
</protein>
<feature type="transmembrane region" description="Helical" evidence="1">
    <location>
        <begin position="83"/>
        <end position="102"/>
    </location>
</feature>
<dbReference type="RefSeq" id="WP_136742589.1">
    <property type="nucleotide sequence ID" value="NZ_SUMB01000010.1"/>
</dbReference>
<dbReference type="AlphaFoldDB" id="A0A4U0MY67"/>
<gene>
    <name evidence="2" type="ORF">FCH28_26015</name>
</gene>
<keyword evidence="3" id="KW-1185">Reference proteome</keyword>
<keyword evidence="1" id="KW-0812">Transmembrane</keyword>
<dbReference type="EMBL" id="SUMB01000010">
    <property type="protein sequence ID" value="TJZ45993.1"/>
    <property type="molecule type" value="Genomic_DNA"/>
</dbReference>
<keyword evidence="1" id="KW-0472">Membrane</keyword>
<reference evidence="2 3" key="1">
    <citation type="submission" date="2019-04" db="EMBL/GenBank/DDBJ databases">
        <title>Streptomyces piniterrae sp. nov., a heliquinomycin-producing actinomycete isolated from rhizosphere soil of Pinus yunnanensis.</title>
        <authorList>
            <person name="Zhuang X."/>
            <person name="Zhao J."/>
        </authorList>
    </citation>
    <scope>NUCLEOTIDE SEQUENCE [LARGE SCALE GENOMIC DNA]</scope>
    <source>
        <strain evidence="3">jys28</strain>
    </source>
</reference>
<organism evidence="2 3">
    <name type="scientific">Streptomyces piniterrae</name>
    <dbReference type="NCBI Taxonomy" id="2571125"/>
    <lineage>
        <taxon>Bacteria</taxon>
        <taxon>Bacillati</taxon>
        <taxon>Actinomycetota</taxon>
        <taxon>Actinomycetes</taxon>
        <taxon>Kitasatosporales</taxon>
        <taxon>Streptomycetaceae</taxon>
        <taxon>Streptomyces</taxon>
    </lineage>
</organism>
<evidence type="ECO:0000313" key="3">
    <source>
        <dbReference type="Proteomes" id="UP000308697"/>
    </source>
</evidence>
<comment type="caution">
    <text evidence="2">The sequence shown here is derived from an EMBL/GenBank/DDBJ whole genome shotgun (WGS) entry which is preliminary data.</text>
</comment>
<feature type="transmembrane region" description="Helical" evidence="1">
    <location>
        <begin position="52"/>
        <end position="71"/>
    </location>
</feature>
<feature type="transmembrane region" description="Helical" evidence="1">
    <location>
        <begin position="25"/>
        <end position="46"/>
    </location>
</feature>
<dbReference type="Proteomes" id="UP000308697">
    <property type="component" value="Unassembled WGS sequence"/>
</dbReference>
<keyword evidence="1" id="KW-1133">Transmembrane helix</keyword>
<proteinExistence type="predicted"/>
<evidence type="ECO:0000256" key="1">
    <source>
        <dbReference type="SAM" id="Phobius"/>
    </source>
</evidence>
<evidence type="ECO:0000313" key="2">
    <source>
        <dbReference type="EMBL" id="TJZ45993.1"/>
    </source>
</evidence>